<proteinExistence type="predicted"/>
<dbReference type="PANTHER" id="PTHR42905">
    <property type="entry name" value="PHOSPHOENOLPYRUVATE CARBOXYLASE"/>
    <property type="match status" value="1"/>
</dbReference>
<sequence length="277" mass="29301">MNPTQYEHALKFRQLNQQGEFLLANAWDCASARVQVAEGFPALGTTSGGIAYARGFADAELIGREAMVAEIARICAAVPVPVTADIEAGYGAAPEDVATTVRAVIAAGAVGINLEDRIHGQGQAAQFDAALQAERLRAARAAADGAPLWINARIDSWLLGEGGDLEQRLALTVARAQHYLAAGADMVFVPGLIDTVLLRRLADAIDGPLSVMVQPGAPSAAELFAAGARRVSLGVCPILACMGQLRDIAREARQNGRWQLLGERFYGFAEAEALQKR</sequence>
<dbReference type="GO" id="GO:0016829">
    <property type="term" value="F:lyase activity"/>
    <property type="evidence" value="ECO:0007669"/>
    <property type="project" value="UniProtKB-KW"/>
</dbReference>
<organism evidence="1 2">
    <name type="scientific">Roseateles aquae</name>
    <dbReference type="NCBI Taxonomy" id="3077235"/>
    <lineage>
        <taxon>Bacteria</taxon>
        <taxon>Pseudomonadati</taxon>
        <taxon>Pseudomonadota</taxon>
        <taxon>Betaproteobacteria</taxon>
        <taxon>Burkholderiales</taxon>
        <taxon>Sphaerotilaceae</taxon>
        <taxon>Roseateles</taxon>
    </lineage>
</organism>
<dbReference type="InterPro" id="IPR039556">
    <property type="entry name" value="ICL/PEPM"/>
</dbReference>
<comment type="caution">
    <text evidence="1">The sequence shown here is derived from an EMBL/GenBank/DDBJ whole genome shotgun (WGS) entry which is preliminary data.</text>
</comment>
<keyword evidence="2" id="KW-1185">Reference proteome</keyword>
<dbReference type="Gene3D" id="3.20.20.60">
    <property type="entry name" value="Phosphoenolpyruvate-binding domains"/>
    <property type="match status" value="1"/>
</dbReference>
<dbReference type="InterPro" id="IPR040442">
    <property type="entry name" value="Pyrv_kinase-like_dom_sf"/>
</dbReference>
<gene>
    <name evidence="1" type="ORF">RQP53_04960</name>
</gene>
<evidence type="ECO:0000313" key="2">
    <source>
        <dbReference type="Proteomes" id="UP001246372"/>
    </source>
</evidence>
<dbReference type="Proteomes" id="UP001246372">
    <property type="component" value="Unassembled WGS sequence"/>
</dbReference>
<dbReference type="InterPro" id="IPR015813">
    <property type="entry name" value="Pyrv/PenolPyrv_kinase-like_dom"/>
</dbReference>
<dbReference type="Pfam" id="PF13714">
    <property type="entry name" value="PEP_mutase"/>
    <property type="match status" value="1"/>
</dbReference>
<reference evidence="1" key="1">
    <citation type="submission" date="2023-09" db="EMBL/GenBank/DDBJ databases">
        <title>Paucibacter sp. APW11 Genome sequencing and assembly.</title>
        <authorList>
            <person name="Kim I."/>
        </authorList>
    </citation>
    <scope>NUCLEOTIDE SEQUENCE</scope>
    <source>
        <strain evidence="1">APW11</strain>
    </source>
</reference>
<dbReference type="CDD" id="cd00377">
    <property type="entry name" value="ICL_PEPM"/>
    <property type="match status" value="1"/>
</dbReference>
<evidence type="ECO:0000313" key="1">
    <source>
        <dbReference type="EMBL" id="MDT8998617.1"/>
    </source>
</evidence>
<accession>A0ABU3P8J9</accession>
<keyword evidence="1" id="KW-0456">Lyase</keyword>
<dbReference type="EMBL" id="JAVXZY010000001">
    <property type="protein sequence ID" value="MDT8998617.1"/>
    <property type="molecule type" value="Genomic_DNA"/>
</dbReference>
<dbReference type="SUPFAM" id="SSF51621">
    <property type="entry name" value="Phosphoenolpyruvate/pyruvate domain"/>
    <property type="match status" value="1"/>
</dbReference>
<name>A0ABU3P8J9_9BURK</name>
<protein>
    <submittedName>
        <fullName evidence="1">Isocitrate lyase/phosphoenolpyruvate mutase family protein</fullName>
    </submittedName>
</protein>
<dbReference type="RefSeq" id="WP_315649035.1">
    <property type="nucleotide sequence ID" value="NZ_JAVXZY010000001.1"/>
</dbReference>
<dbReference type="PANTHER" id="PTHR42905:SF16">
    <property type="entry name" value="CARBOXYPHOSPHONOENOLPYRUVATE PHOSPHONOMUTASE-LIKE PROTEIN (AFU_ORTHOLOGUE AFUA_5G07230)"/>
    <property type="match status" value="1"/>
</dbReference>